<dbReference type="EMBL" id="MNBE01000451">
    <property type="protein sequence ID" value="OKP09778.1"/>
    <property type="molecule type" value="Genomic_DNA"/>
</dbReference>
<keyword evidence="2" id="KW-1185">Reference proteome</keyword>
<feature type="non-terminal residue" evidence="1">
    <location>
        <position position="1"/>
    </location>
</feature>
<gene>
    <name evidence="1" type="ORF">PENSUB_4836</name>
</gene>
<evidence type="ECO:0000313" key="1">
    <source>
        <dbReference type="EMBL" id="OKP09778.1"/>
    </source>
</evidence>
<name>A0A1Q5UBC1_9EURO</name>
<accession>A0A1Q5UBC1</accession>
<sequence>AMELPPNPLGGFFSHQHHQRFGLEQMVVDLQKLWAALTESEVGKKEPCFF</sequence>
<proteinExistence type="predicted"/>
<dbReference type="Proteomes" id="UP000186955">
    <property type="component" value="Unassembled WGS sequence"/>
</dbReference>
<reference evidence="1 2" key="1">
    <citation type="submission" date="2016-10" db="EMBL/GenBank/DDBJ databases">
        <title>Genome sequence of the ascomycete fungus Penicillium subrubescens.</title>
        <authorList>
            <person name="De Vries R.P."/>
            <person name="Peng M."/>
            <person name="Dilokpimol A."/>
            <person name="Hilden K."/>
            <person name="Makela M.R."/>
            <person name="Grigoriev I."/>
            <person name="Riley R."/>
            <person name="Granchi Z."/>
        </authorList>
    </citation>
    <scope>NUCLEOTIDE SEQUENCE [LARGE SCALE GENOMIC DNA]</scope>
    <source>
        <strain evidence="1 2">CBS 132785</strain>
    </source>
</reference>
<organism evidence="1 2">
    <name type="scientific">Penicillium subrubescens</name>
    <dbReference type="NCBI Taxonomy" id="1316194"/>
    <lineage>
        <taxon>Eukaryota</taxon>
        <taxon>Fungi</taxon>
        <taxon>Dikarya</taxon>
        <taxon>Ascomycota</taxon>
        <taxon>Pezizomycotina</taxon>
        <taxon>Eurotiomycetes</taxon>
        <taxon>Eurotiomycetidae</taxon>
        <taxon>Eurotiales</taxon>
        <taxon>Aspergillaceae</taxon>
        <taxon>Penicillium</taxon>
    </lineage>
</organism>
<comment type="caution">
    <text evidence="1">The sequence shown here is derived from an EMBL/GenBank/DDBJ whole genome shotgun (WGS) entry which is preliminary data.</text>
</comment>
<dbReference type="AlphaFoldDB" id="A0A1Q5UBC1"/>
<protein>
    <submittedName>
        <fullName evidence="1">Uncharacterized protein</fullName>
    </submittedName>
</protein>
<evidence type="ECO:0000313" key="2">
    <source>
        <dbReference type="Proteomes" id="UP000186955"/>
    </source>
</evidence>